<name>A0A0F9K509_9ZZZZ</name>
<accession>A0A0F9K509</accession>
<keyword evidence="2" id="KW-1133">Transmembrane helix</keyword>
<keyword evidence="2" id="KW-0812">Transmembrane</keyword>
<evidence type="ECO:0000313" key="3">
    <source>
        <dbReference type="EMBL" id="KKM17163.1"/>
    </source>
</evidence>
<evidence type="ECO:0000256" key="2">
    <source>
        <dbReference type="SAM" id="Phobius"/>
    </source>
</evidence>
<reference evidence="3" key="1">
    <citation type="journal article" date="2015" name="Nature">
        <title>Complex archaea that bridge the gap between prokaryotes and eukaryotes.</title>
        <authorList>
            <person name="Spang A."/>
            <person name="Saw J.H."/>
            <person name="Jorgensen S.L."/>
            <person name="Zaremba-Niedzwiedzka K."/>
            <person name="Martijn J."/>
            <person name="Lind A.E."/>
            <person name="van Eijk R."/>
            <person name="Schleper C."/>
            <person name="Guy L."/>
            <person name="Ettema T.J."/>
        </authorList>
    </citation>
    <scope>NUCLEOTIDE SEQUENCE</scope>
</reference>
<dbReference type="AlphaFoldDB" id="A0A0F9K509"/>
<comment type="caution">
    <text evidence="3">The sequence shown here is derived from an EMBL/GenBank/DDBJ whole genome shotgun (WGS) entry which is preliminary data.</text>
</comment>
<protein>
    <submittedName>
        <fullName evidence="3">Uncharacterized protein</fullName>
    </submittedName>
</protein>
<organism evidence="3">
    <name type="scientific">marine sediment metagenome</name>
    <dbReference type="NCBI Taxonomy" id="412755"/>
    <lineage>
        <taxon>unclassified sequences</taxon>
        <taxon>metagenomes</taxon>
        <taxon>ecological metagenomes</taxon>
    </lineage>
</organism>
<gene>
    <name evidence="3" type="ORF">LCGC14_1678520</name>
</gene>
<sequence length="62" mass="7179">MPMNMLKYIISLFCMVVIAYFCARFITAKLKKAGILKGIKKEEKKPEETPAQEELKEENDLL</sequence>
<proteinExistence type="predicted"/>
<keyword evidence="2" id="KW-0472">Membrane</keyword>
<feature type="transmembrane region" description="Helical" evidence="2">
    <location>
        <begin position="6"/>
        <end position="27"/>
    </location>
</feature>
<feature type="region of interest" description="Disordered" evidence="1">
    <location>
        <begin position="43"/>
        <end position="62"/>
    </location>
</feature>
<evidence type="ECO:0000256" key="1">
    <source>
        <dbReference type="SAM" id="MobiDB-lite"/>
    </source>
</evidence>
<dbReference type="EMBL" id="LAZR01014515">
    <property type="protein sequence ID" value="KKM17163.1"/>
    <property type="molecule type" value="Genomic_DNA"/>
</dbReference>